<dbReference type="Proteomes" id="UP000240572">
    <property type="component" value="Unassembled WGS sequence"/>
</dbReference>
<evidence type="ECO:0000313" key="3">
    <source>
        <dbReference type="Proteomes" id="UP000240572"/>
    </source>
</evidence>
<name>A0A2P8CY51_9BACT</name>
<dbReference type="RefSeq" id="WP_106524692.1">
    <property type="nucleotide sequence ID" value="NZ_PYGD01000010.1"/>
</dbReference>
<comment type="caution">
    <text evidence="2">The sequence shown here is derived from an EMBL/GenBank/DDBJ whole genome shotgun (WGS) entry which is preliminary data.</text>
</comment>
<gene>
    <name evidence="2" type="ORF">B0I18_110194</name>
</gene>
<keyword evidence="3" id="KW-1185">Reference proteome</keyword>
<proteinExistence type="predicted"/>
<dbReference type="InterPro" id="IPR025375">
    <property type="entry name" value="DUF4365"/>
</dbReference>
<dbReference type="OrthoDB" id="4951670at2"/>
<dbReference type="Pfam" id="PF14280">
    <property type="entry name" value="DUF4365"/>
    <property type="match status" value="1"/>
</dbReference>
<feature type="domain" description="DUF4365" evidence="1">
    <location>
        <begin position="8"/>
        <end position="144"/>
    </location>
</feature>
<accession>A0A2P8CY51</accession>
<dbReference type="EMBL" id="PYGD01000010">
    <property type="protein sequence ID" value="PSK89892.1"/>
    <property type="molecule type" value="Genomic_DNA"/>
</dbReference>
<protein>
    <submittedName>
        <fullName evidence="2">Uncharacterized protein DUF4365</fullName>
    </submittedName>
</protein>
<organism evidence="2 3">
    <name type="scientific">Taibaiella chishuiensis</name>
    <dbReference type="NCBI Taxonomy" id="1434707"/>
    <lineage>
        <taxon>Bacteria</taxon>
        <taxon>Pseudomonadati</taxon>
        <taxon>Bacteroidota</taxon>
        <taxon>Chitinophagia</taxon>
        <taxon>Chitinophagales</taxon>
        <taxon>Chitinophagaceae</taxon>
        <taxon>Taibaiella</taxon>
    </lineage>
</organism>
<reference evidence="2 3" key="1">
    <citation type="submission" date="2018-03" db="EMBL/GenBank/DDBJ databases">
        <title>Genomic Encyclopedia of Type Strains, Phase III (KMG-III): the genomes of soil and plant-associated and newly described type strains.</title>
        <authorList>
            <person name="Whitman W."/>
        </authorList>
    </citation>
    <scope>NUCLEOTIDE SEQUENCE [LARGE SCALE GENOMIC DNA]</scope>
    <source>
        <strain evidence="2 3">CGMCC 1.12700</strain>
    </source>
</reference>
<evidence type="ECO:0000313" key="2">
    <source>
        <dbReference type="EMBL" id="PSK89892.1"/>
    </source>
</evidence>
<dbReference type="AlphaFoldDB" id="A0A2P8CY51"/>
<evidence type="ECO:0000259" key="1">
    <source>
        <dbReference type="Pfam" id="PF14280"/>
    </source>
</evidence>
<sequence>MIYNTEDRIGVYSVAKIFTENLGWIFREQPVSDFGIDGFVEVTTISLDLKNKIPTGRLIGVQIKSGKSFFKENNDDHFIFRGKKKHLSYWLNHSIPVIIVLYDKETNYAYWENVNESTVSLTNKSFKIKIPKKNLLEHTSREALNGIAVFKDKYQYKLWLLQVSAEAIESAMRVKLFAYVEIDGIPNSDDYYISLVLTDEENRNYAELIYNSPDTPNTYSYHFLISNEKSLKAAIADFLPWADIFLDGVAFTDEVLTEYLANIILGIGNEDFQNDVEDLIRENSFLKLACYLTGSFTFRLDIKANELAKAFLVINNFLSKEPIVKQRVFL</sequence>